<keyword evidence="6" id="KW-1185">Reference proteome</keyword>
<evidence type="ECO:0000256" key="2">
    <source>
        <dbReference type="ARBA" id="ARBA00022679"/>
    </source>
</evidence>
<dbReference type="InterPro" id="IPR029063">
    <property type="entry name" value="SAM-dependent_MTases_sf"/>
</dbReference>
<dbReference type="PANTHER" id="PTHR10509">
    <property type="entry name" value="O-METHYLTRANSFERASE-RELATED"/>
    <property type="match status" value="1"/>
</dbReference>
<evidence type="ECO:0000256" key="3">
    <source>
        <dbReference type="ARBA" id="ARBA00022691"/>
    </source>
</evidence>
<reference evidence="5" key="1">
    <citation type="submission" date="2022-11" db="EMBL/GenBank/DDBJ databases">
        <authorList>
            <person name="Petersen C."/>
        </authorList>
    </citation>
    <scope>NUCLEOTIDE SEQUENCE</scope>
    <source>
        <strain evidence="5">IBT 26290</strain>
    </source>
</reference>
<keyword evidence="2" id="KW-0808">Transferase</keyword>
<dbReference type="GeneID" id="81422926"/>
<gene>
    <name evidence="5" type="ORF">N7482_001625</name>
</gene>
<protein>
    <recommendedName>
        <fullName evidence="7">O-methyltransferase</fullName>
    </recommendedName>
</protein>
<comment type="similarity">
    <text evidence="4">Belongs to the class I-like SAM-binding methyltransferase superfamily. Cation-dependent O-methyltransferase family.</text>
</comment>
<dbReference type="OrthoDB" id="10251242at2759"/>
<dbReference type="EMBL" id="JAPQKN010000001">
    <property type="protein sequence ID" value="KAJ5175748.1"/>
    <property type="molecule type" value="Genomic_DNA"/>
</dbReference>
<evidence type="ECO:0000313" key="5">
    <source>
        <dbReference type="EMBL" id="KAJ5175748.1"/>
    </source>
</evidence>
<accession>A0A9W9IDS0</accession>
<dbReference type="GO" id="GO:0008171">
    <property type="term" value="F:O-methyltransferase activity"/>
    <property type="evidence" value="ECO:0007669"/>
    <property type="project" value="InterPro"/>
</dbReference>
<dbReference type="Proteomes" id="UP001149163">
    <property type="component" value="Unassembled WGS sequence"/>
</dbReference>
<dbReference type="InterPro" id="IPR002935">
    <property type="entry name" value="SAM_O-MeTrfase"/>
</dbReference>
<evidence type="ECO:0008006" key="7">
    <source>
        <dbReference type="Google" id="ProtNLM"/>
    </source>
</evidence>
<evidence type="ECO:0000256" key="1">
    <source>
        <dbReference type="ARBA" id="ARBA00022603"/>
    </source>
</evidence>
<dbReference type="AlphaFoldDB" id="A0A9W9IDS0"/>
<dbReference type="SUPFAM" id="SSF53335">
    <property type="entry name" value="S-adenosyl-L-methionine-dependent methyltransferases"/>
    <property type="match status" value="1"/>
</dbReference>
<dbReference type="PROSITE" id="PS51682">
    <property type="entry name" value="SAM_OMT_I"/>
    <property type="match status" value="1"/>
</dbReference>
<keyword evidence="1" id="KW-0489">Methyltransferase</keyword>
<evidence type="ECO:0000313" key="6">
    <source>
        <dbReference type="Proteomes" id="UP001149163"/>
    </source>
</evidence>
<comment type="caution">
    <text evidence="5">The sequence shown here is derived from an EMBL/GenBank/DDBJ whole genome shotgun (WGS) entry which is preliminary data.</text>
</comment>
<dbReference type="GO" id="GO:0032259">
    <property type="term" value="P:methylation"/>
    <property type="evidence" value="ECO:0007669"/>
    <property type="project" value="UniProtKB-KW"/>
</dbReference>
<proteinExistence type="inferred from homology"/>
<dbReference type="RefSeq" id="XP_056547356.1">
    <property type="nucleotide sequence ID" value="XM_056683750.1"/>
</dbReference>
<organism evidence="5 6">
    <name type="scientific">Penicillium canariense</name>
    <dbReference type="NCBI Taxonomy" id="189055"/>
    <lineage>
        <taxon>Eukaryota</taxon>
        <taxon>Fungi</taxon>
        <taxon>Dikarya</taxon>
        <taxon>Ascomycota</taxon>
        <taxon>Pezizomycotina</taxon>
        <taxon>Eurotiomycetes</taxon>
        <taxon>Eurotiomycetidae</taxon>
        <taxon>Eurotiales</taxon>
        <taxon>Aspergillaceae</taxon>
        <taxon>Penicillium</taxon>
    </lineage>
</organism>
<dbReference type="CDD" id="cd02440">
    <property type="entry name" value="AdoMet_MTases"/>
    <property type="match status" value="1"/>
</dbReference>
<sequence>MKNTLILRRRYRPSIFITNTMPSSTRFTTAAQHQVYARDNPRWTEVDTYSMAHSHPASRPNTQALQETLAASDASALPRYALSAPQAKFLALHIRTAGVTHALEVGTLGGYAAIWMASENPQLHVTSVEYNAHHAAVARRNIAQAGLAARIEVIQGAALDVLPQLRAAVQRGDRPRFGFVFIDADKVHNWAYFQVARDMVRPHAVICVDNVVRDGQLVDGDDVDPSVRGSREVVENVGTMPGVDAVVLQTVGEKGYDGWLWAVVHA</sequence>
<dbReference type="GO" id="GO:0008757">
    <property type="term" value="F:S-adenosylmethionine-dependent methyltransferase activity"/>
    <property type="evidence" value="ECO:0007669"/>
    <property type="project" value="TreeGrafter"/>
</dbReference>
<dbReference type="PANTHER" id="PTHR10509:SF14">
    <property type="entry name" value="CAFFEOYL-COA O-METHYLTRANSFERASE 3-RELATED"/>
    <property type="match status" value="1"/>
</dbReference>
<keyword evidence="3" id="KW-0949">S-adenosyl-L-methionine</keyword>
<dbReference type="InterPro" id="IPR050362">
    <property type="entry name" value="Cation-dep_OMT"/>
</dbReference>
<evidence type="ECO:0000256" key="4">
    <source>
        <dbReference type="ARBA" id="ARBA00023453"/>
    </source>
</evidence>
<dbReference type="Gene3D" id="3.40.50.150">
    <property type="entry name" value="Vaccinia Virus protein VP39"/>
    <property type="match status" value="1"/>
</dbReference>
<reference evidence="5" key="2">
    <citation type="journal article" date="2023" name="IMA Fungus">
        <title>Comparative genomic study of the Penicillium genus elucidates a diverse pangenome and 15 lateral gene transfer events.</title>
        <authorList>
            <person name="Petersen C."/>
            <person name="Sorensen T."/>
            <person name="Nielsen M.R."/>
            <person name="Sondergaard T.E."/>
            <person name="Sorensen J.L."/>
            <person name="Fitzpatrick D.A."/>
            <person name="Frisvad J.C."/>
            <person name="Nielsen K.L."/>
        </authorList>
    </citation>
    <scope>NUCLEOTIDE SEQUENCE</scope>
    <source>
        <strain evidence="5">IBT 26290</strain>
    </source>
</reference>
<dbReference type="Pfam" id="PF01596">
    <property type="entry name" value="Methyltransf_3"/>
    <property type="match status" value="1"/>
</dbReference>
<name>A0A9W9IDS0_9EURO</name>